<keyword evidence="1" id="KW-0472">Membrane</keyword>
<evidence type="ECO:0008006" key="4">
    <source>
        <dbReference type="Google" id="ProtNLM"/>
    </source>
</evidence>
<protein>
    <recommendedName>
        <fullName evidence="4">Glycosyltransferase RgtA/B/C/D-like domain-containing protein</fullName>
    </recommendedName>
</protein>
<feature type="transmembrane region" description="Helical" evidence="1">
    <location>
        <begin position="345"/>
        <end position="366"/>
    </location>
</feature>
<keyword evidence="1" id="KW-1133">Transmembrane helix</keyword>
<feature type="transmembrane region" description="Helical" evidence="1">
    <location>
        <begin position="317"/>
        <end position="338"/>
    </location>
</feature>
<feature type="transmembrane region" description="Helical" evidence="1">
    <location>
        <begin position="218"/>
        <end position="236"/>
    </location>
</feature>
<feature type="transmembrane region" description="Helical" evidence="1">
    <location>
        <begin position="153"/>
        <end position="171"/>
    </location>
</feature>
<organism evidence="2 3">
    <name type="scientific">Vibrio plantisponsor</name>
    <dbReference type="NCBI Taxonomy" id="664643"/>
    <lineage>
        <taxon>Bacteria</taxon>
        <taxon>Pseudomonadati</taxon>
        <taxon>Pseudomonadota</taxon>
        <taxon>Gammaproteobacteria</taxon>
        <taxon>Vibrionales</taxon>
        <taxon>Vibrionaceae</taxon>
        <taxon>Vibrio</taxon>
    </lineage>
</organism>
<feature type="transmembrane region" description="Helical" evidence="1">
    <location>
        <begin position="292"/>
        <end position="311"/>
    </location>
</feature>
<feature type="transmembrane region" description="Helical" evidence="1">
    <location>
        <begin position="267"/>
        <end position="285"/>
    </location>
</feature>
<feature type="transmembrane region" description="Helical" evidence="1">
    <location>
        <begin position="57"/>
        <end position="75"/>
    </location>
</feature>
<evidence type="ECO:0000313" key="2">
    <source>
        <dbReference type="EMBL" id="MDW6018301.1"/>
    </source>
</evidence>
<gene>
    <name evidence="2" type="ORF">SBW85_11260</name>
</gene>
<sequence>MNQIFAFIRDARIGVLPLYYPLVTLFKYDMNFILLGYVFLNLSVVSYIVYFIERVSIHNSILNLIAACIFLLLFYSFNNNLLFYKAAFITIGCSFIYTSISLKLLEKYFVLSTLFSALVFFSFQPFYLLTIFSVFVLKFSFSDREFSKQYFKFCFKYLIYSLLTIFIIYSITKSSFYLDYFGVNERALRHPFVFDNLSIEFYLKRLFFSIETVSSREIFSFLFLLIFSMSFFINGYKKTSIGLVLIIYFSLVLNPAIVMNTGFNTRAFQVLLFCAVYFSLVLILIQRVEFKLSNNILAIVVACIIFTIFGFNDQISGKGLLSIAMILLISCLVPALSYPKFPYKLGGGFIICLTALLMINMNYSVIKIEKFRVANKLDDKIFLDINYDILNMKKNKHDPIVVYIGKTRHSKYYSSINSYSVLDYFNAKNIWHRVKFRDAGGRCKGNQAPNLGDNELLYCF</sequence>
<feature type="transmembrane region" description="Helical" evidence="1">
    <location>
        <begin position="243"/>
        <end position="261"/>
    </location>
</feature>
<feature type="transmembrane region" description="Helical" evidence="1">
    <location>
        <begin position="82"/>
        <end position="102"/>
    </location>
</feature>
<accession>A0ABU4IIA7</accession>
<dbReference type="Proteomes" id="UP001272325">
    <property type="component" value="Unassembled WGS sequence"/>
</dbReference>
<evidence type="ECO:0000256" key="1">
    <source>
        <dbReference type="SAM" id="Phobius"/>
    </source>
</evidence>
<reference evidence="2 3" key="1">
    <citation type="submission" date="2023-11" db="EMBL/GenBank/DDBJ databases">
        <title>Plant-associative lifestyle of Vibrio porteresiae and its evolutionary dynamics.</title>
        <authorList>
            <person name="Rameshkumar N."/>
            <person name="Kirti K."/>
        </authorList>
    </citation>
    <scope>NUCLEOTIDE SEQUENCE [LARGE SCALE GENOMIC DNA]</scope>
    <source>
        <strain evidence="2 3">MSSRF60</strain>
    </source>
</reference>
<evidence type="ECO:0000313" key="3">
    <source>
        <dbReference type="Proteomes" id="UP001272325"/>
    </source>
</evidence>
<dbReference type="RefSeq" id="WP_171138881.1">
    <property type="nucleotide sequence ID" value="NZ_AP024893.1"/>
</dbReference>
<name>A0ABU4IIA7_9VIBR</name>
<dbReference type="EMBL" id="JAWRCN010000001">
    <property type="protein sequence ID" value="MDW6018301.1"/>
    <property type="molecule type" value="Genomic_DNA"/>
</dbReference>
<feature type="transmembrane region" description="Helical" evidence="1">
    <location>
        <begin position="32"/>
        <end position="51"/>
    </location>
</feature>
<feature type="transmembrane region" description="Helical" evidence="1">
    <location>
        <begin position="108"/>
        <end position="141"/>
    </location>
</feature>
<keyword evidence="1" id="KW-0812">Transmembrane</keyword>
<proteinExistence type="predicted"/>
<keyword evidence="3" id="KW-1185">Reference proteome</keyword>
<comment type="caution">
    <text evidence="2">The sequence shown here is derived from an EMBL/GenBank/DDBJ whole genome shotgun (WGS) entry which is preliminary data.</text>
</comment>